<feature type="transmembrane region" description="Helical" evidence="2">
    <location>
        <begin position="758"/>
        <end position="780"/>
    </location>
</feature>
<keyword evidence="2" id="KW-1133">Transmembrane helix</keyword>
<keyword evidence="2" id="KW-0812">Transmembrane</keyword>
<accession>A0AAN7U2Z8</accession>
<keyword evidence="2" id="KW-0472">Membrane</keyword>
<evidence type="ECO:0000256" key="1">
    <source>
        <dbReference type="SAM" id="MobiDB-lite"/>
    </source>
</evidence>
<evidence type="ECO:0008006" key="6">
    <source>
        <dbReference type="Google" id="ProtNLM"/>
    </source>
</evidence>
<evidence type="ECO:0000256" key="3">
    <source>
        <dbReference type="SAM" id="SignalP"/>
    </source>
</evidence>
<evidence type="ECO:0000256" key="2">
    <source>
        <dbReference type="SAM" id="Phobius"/>
    </source>
</evidence>
<dbReference type="Proteomes" id="UP001344447">
    <property type="component" value="Unassembled WGS sequence"/>
</dbReference>
<name>A0AAN7U2Z8_9MYCE</name>
<organism evidence="4 5">
    <name type="scientific">Dictyostelium firmibasis</name>
    <dbReference type="NCBI Taxonomy" id="79012"/>
    <lineage>
        <taxon>Eukaryota</taxon>
        <taxon>Amoebozoa</taxon>
        <taxon>Evosea</taxon>
        <taxon>Eumycetozoa</taxon>
        <taxon>Dictyostelia</taxon>
        <taxon>Dictyosteliales</taxon>
        <taxon>Dictyosteliaceae</taxon>
        <taxon>Dictyostelium</taxon>
    </lineage>
</organism>
<evidence type="ECO:0000313" key="4">
    <source>
        <dbReference type="EMBL" id="KAK5580598.1"/>
    </source>
</evidence>
<feature type="chain" id="PRO_5042911978" description="VWFA domain-containing protein" evidence="3">
    <location>
        <begin position="24"/>
        <end position="833"/>
    </location>
</feature>
<evidence type="ECO:0000313" key="5">
    <source>
        <dbReference type="Proteomes" id="UP001344447"/>
    </source>
</evidence>
<dbReference type="AlphaFoldDB" id="A0AAN7U2Z8"/>
<dbReference type="PANTHER" id="PTHR31318">
    <property type="entry name" value="EXPRESSED PROTEIN-RELATED"/>
    <property type="match status" value="1"/>
</dbReference>
<dbReference type="EMBL" id="JAVFKY010000002">
    <property type="protein sequence ID" value="KAK5580598.1"/>
    <property type="molecule type" value="Genomic_DNA"/>
</dbReference>
<sequence>MKISLPLIFILILISLLFKFSNSTISNYTPLIGRDLNCSDDIIRVSLLTMTNQAYAMNIKLETSSEVYNFTFAKYFLNNIVSLPLNDSIVALVHYNNFSNLLKNLTNESQNSLNNTYVFINSLSKFTTLDTTKCQTISNSISQMITKFKNLQNISLSLNNNIKNTNSSTKAVMDNYELASYSLYFINNRLSNIITNLYYFKQNVDDFQNELDYYSIIGDDVDHMSTMTTIMKSLLNYSFMHYNIIVDYNIEKNYSSFNDCGGNGQQACSSLEDAGNKAIFISLNSINNPIIYINITGDINGSKMISIGNLFNYCGTLYIRPNFFNNINIDGSNSTEKPFLIIKEPDDDFENLNFTCLIKRVIIIERLNFINWDQTIINININQETNLTPNNQSKYFQIFMIDSYIISSSSILMVYPKNLNEINYNLKSIQFYFTNSYCKNIKSSNKLFAAGNSTNSYLSPIFLIGGSIIRFFSLENCTILSTPFLFIKSGSLEFVNDITISNNNFSINPFVVLINSKFSTTKIISFINNQFFSFILFYQCQFQPIIKINFLNNFQPKSLYNRELYLNYRFENSITIIKNCAFTIQDYLLFSSNLNNTIENDLYYIENSNLIIQNLEINKLIQANHMVNTINSNITFDNINFQWNGSPIIGSNSTINFTDSITTNNTFCGCPTCNFINISYTCDFDSTPTLTPTLTYTQTVTPTVSETPTTTQTQTPTPTISQTKIPTETTTPIPTKTILQPALTPTNSPILNNTKKNIIITLTIVLGVTSIVSLVIISIYKRYNKKMKFTINTESSITDNDNMFGAGDEKAVSPSFDFVVPCTNEDCGQKEGL</sequence>
<comment type="caution">
    <text evidence="4">The sequence shown here is derived from an EMBL/GenBank/DDBJ whole genome shotgun (WGS) entry which is preliminary data.</text>
</comment>
<protein>
    <recommendedName>
        <fullName evidence="6">VWFA domain-containing protein</fullName>
    </recommendedName>
</protein>
<keyword evidence="3" id="KW-0732">Signal</keyword>
<reference evidence="4 5" key="1">
    <citation type="submission" date="2023-11" db="EMBL/GenBank/DDBJ databases">
        <title>Dfirmibasis_genome.</title>
        <authorList>
            <person name="Edelbroek B."/>
            <person name="Kjellin J."/>
            <person name="Jerlstrom-Hultqvist J."/>
            <person name="Soderbom F."/>
        </authorList>
    </citation>
    <scope>NUCLEOTIDE SEQUENCE [LARGE SCALE GENOMIC DNA]</scope>
    <source>
        <strain evidence="4 5">TNS-C-14</strain>
    </source>
</reference>
<gene>
    <name evidence="4" type="ORF">RB653_000620</name>
</gene>
<proteinExistence type="predicted"/>
<dbReference type="PANTHER" id="PTHR31318:SF1">
    <property type="entry name" value="POLYMORPHIC MEMBRANE PROTEIN REPEAT-CONTAINING PROTEIN-RELATED"/>
    <property type="match status" value="1"/>
</dbReference>
<feature type="region of interest" description="Disordered" evidence="1">
    <location>
        <begin position="703"/>
        <end position="732"/>
    </location>
</feature>
<feature type="signal peptide" evidence="3">
    <location>
        <begin position="1"/>
        <end position="23"/>
    </location>
</feature>
<keyword evidence="5" id="KW-1185">Reference proteome</keyword>